<organism evidence="2 3">
    <name type="scientific">Ceraceosorus bombacis</name>
    <dbReference type="NCBI Taxonomy" id="401625"/>
    <lineage>
        <taxon>Eukaryota</taxon>
        <taxon>Fungi</taxon>
        <taxon>Dikarya</taxon>
        <taxon>Basidiomycota</taxon>
        <taxon>Ustilaginomycotina</taxon>
        <taxon>Exobasidiomycetes</taxon>
        <taxon>Ceraceosorales</taxon>
        <taxon>Ceraceosoraceae</taxon>
        <taxon>Ceraceosorus</taxon>
    </lineage>
</organism>
<proteinExistence type="predicted"/>
<sequence length="214" mass="21448">MMAMMGAPALGLRDVDEPLETRSPKGGRGGFAKDVGANAVGGLAGSIPMMAMMGAPALGLRDVEETGHIHTLMARAPRVPSFLKPKPKPKADPPTPGKPNPAGGPEKEPGMMSNIVGQGVGGLAGSLPFMMMPMGGGGGGGQQPAARDVQNSAQWEDEDGQHLDRRLAGAAVGLLRTGAGALGKMGGSAGMRGIGGDMVGGLAGSAPMMFNNKQ</sequence>
<dbReference type="Proteomes" id="UP000054845">
    <property type="component" value="Unassembled WGS sequence"/>
</dbReference>
<feature type="compositionally biased region" description="Low complexity" evidence="1">
    <location>
        <begin position="1"/>
        <end position="12"/>
    </location>
</feature>
<name>A0A0P1BMD7_9BASI</name>
<feature type="region of interest" description="Disordered" evidence="1">
    <location>
        <begin position="73"/>
        <end position="116"/>
    </location>
</feature>
<protein>
    <submittedName>
        <fullName evidence="2">Uncharacterized protein</fullName>
    </submittedName>
</protein>
<dbReference type="OrthoDB" id="10666005at2759"/>
<feature type="region of interest" description="Disordered" evidence="1">
    <location>
        <begin position="1"/>
        <end position="34"/>
    </location>
</feature>
<reference evidence="2 3" key="1">
    <citation type="submission" date="2014-09" db="EMBL/GenBank/DDBJ databases">
        <authorList>
            <person name="Magalhaes I.L.F."/>
            <person name="Oliveira U."/>
            <person name="Santos F.R."/>
            <person name="Vidigal T.H.D.A."/>
            <person name="Brescovit A.D."/>
            <person name="Santos A.J."/>
        </authorList>
    </citation>
    <scope>NUCLEOTIDE SEQUENCE [LARGE SCALE GENOMIC DNA]</scope>
</reference>
<accession>A0A0P1BMD7</accession>
<evidence type="ECO:0000256" key="1">
    <source>
        <dbReference type="SAM" id="MobiDB-lite"/>
    </source>
</evidence>
<evidence type="ECO:0000313" key="2">
    <source>
        <dbReference type="EMBL" id="CEH17321.1"/>
    </source>
</evidence>
<evidence type="ECO:0000313" key="3">
    <source>
        <dbReference type="Proteomes" id="UP000054845"/>
    </source>
</evidence>
<dbReference type="AlphaFoldDB" id="A0A0P1BMD7"/>
<dbReference type="EMBL" id="CCYA01000254">
    <property type="protein sequence ID" value="CEH17321.1"/>
    <property type="molecule type" value="Genomic_DNA"/>
</dbReference>
<feature type="compositionally biased region" description="Basic and acidic residues" evidence="1">
    <location>
        <begin position="13"/>
        <end position="23"/>
    </location>
</feature>
<keyword evidence="3" id="KW-1185">Reference proteome</keyword>